<accession>A0A2Y9CA86</accession>
<name>A0A2Y9CA86_9FIRM</name>
<dbReference type="EMBL" id="QGDL01000008">
    <property type="protein sequence ID" value="PWJ28734.1"/>
    <property type="molecule type" value="Genomic_DNA"/>
</dbReference>
<feature type="domain" description="Serine aminopeptidase S33" evidence="1">
    <location>
        <begin position="51"/>
        <end position="286"/>
    </location>
</feature>
<dbReference type="GO" id="GO:0016787">
    <property type="term" value="F:hydrolase activity"/>
    <property type="evidence" value="ECO:0007669"/>
    <property type="project" value="UniProtKB-KW"/>
</dbReference>
<dbReference type="InterPro" id="IPR051044">
    <property type="entry name" value="MAG_DAG_Lipase"/>
</dbReference>
<organism evidence="2 3">
    <name type="scientific">Faecalicatena orotica</name>
    <dbReference type="NCBI Taxonomy" id="1544"/>
    <lineage>
        <taxon>Bacteria</taxon>
        <taxon>Bacillati</taxon>
        <taxon>Bacillota</taxon>
        <taxon>Clostridia</taxon>
        <taxon>Lachnospirales</taxon>
        <taxon>Lachnospiraceae</taxon>
        <taxon>Faecalicatena</taxon>
    </lineage>
</organism>
<dbReference type="Gene3D" id="3.40.50.1820">
    <property type="entry name" value="alpha/beta hydrolase"/>
    <property type="match status" value="1"/>
</dbReference>
<dbReference type="OrthoDB" id="1376138at2"/>
<dbReference type="InterPro" id="IPR022742">
    <property type="entry name" value="Hydrolase_4"/>
</dbReference>
<sequence length="312" mass="35059">MDYYKNDCFWVKAQSFLPEDNRLTIDTMPNEYFLPVSEDLEIHIDHYKPASPSGKVILFHGVGGNGRLLSFIAVPLMKNGFEVICPDMPLYGCTHFSRPVTYETWISCGSSLVKHFQEENPLPTFLFGLSAGGMLAYQVANESSQIAGLIVTCILDQRNKAVLKSSARNPFLGMIARPIISMLSAFDGNMKVPMKWVGNMKAIANDKRLVKLLIRDKKSSGALVPIKFLYSMLNPKIKIEPQHFNNCPVLLVHPGEDRWTNIRLSKTFYDRLACEKETVILEGAGHFPIEGLGLKQMEIACVEFIKQQLVSL</sequence>
<comment type="caution">
    <text evidence="2">The sequence shown here is derived from an EMBL/GenBank/DDBJ whole genome shotgun (WGS) entry which is preliminary data.</text>
</comment>
<dbReference type="RefSeq" id="WP_109731902.1">
    <property type="nucleotide sequence ID" value="NZ_BAAACK010000003.1"/>
</dbReference>
<dbReference type="Proteomes" id="UP000245845">
    <property type="component" value="Unassembled WGS sequence"/>
</dbReference>
<dbReference type="AlphaFoldDB" id="A0A2Y9CA86"/>
<keyword evidence="3" id="KW-1185">Reference proteome</keyword>
<evidence type="ECO:0000313" key="2">
    <source>
        <dbReference type="EMBL" id="PWJ28734.1"/>
    </source>
</evidence>
<gene>
    <name evidence="2" type="ORF">A8806_108249</name>
</gene>
<dbReference type="InterPro" id="IPR029058">
    <property type="entry name" value="AB_hydrolase_fold"/>
</dbReference>
<evidence type="ECO:0000259" key="1">
    <source>
        <dbReference type="Pfam" id="PF12146"/>
    </source>
</evidence>
<proteinExistence type="predicted"/>
<dbReference type="Pfam" id="PF12146">
    <property type="entry name" value="Hydrolase_4"/>
    <property type="match status" value="1"/>
</dbReference>
<evidence type="ECO:0000313" key="3">
    <source>
        <dbReference type="Proteomes" id="UP000245845"/>
    </source>
</evidence>
<keyword evidence="2" id="KW-0378">Hydrolase</keyword>
<protein>
    <submittedName>
        <fullName evidence="2">Alpha-beta hydrolase superfamily lysophospholipase</fullName>
    </submittedName>
</protein>
<dbReference type="SUPFAM" id="SSF53474">
    <property type="entry name" value="alpha/beta-Hydrolases"/>
    <property type="match status" value="1"/>
</dbReference>
<reference evidence="2 3" key="1">
    <citation type="submission" date="2018-05" db="EMBL/GenBank/DDBJ databases">
        <title>The Hungate 1000. A catalogue of reference genomes from the rumen microbiome.</title>
        <authorList>
            <person name="Kelly W."/>
        </authorList>
    </citation>
    <scope>NUCLEOTIDE SEQUENCE [LARGE SCALE GENOMIC DNA]</scope>
    <source>
        <strain evidence="2 3">NLAE-zl-C242</strain>
    </source>
</reference>
<dbReference type="PANTHER" id="PTHR11614">
    <property type="entry name" value="PHOSPHOLIPASE-RELATED"/>
    <property type="match status" value="1"/>
</dbReference>